<keyword evidence="1" id="KW-1133">Transmembrane helix</keyword>
<evidence type="ECO:0000256" key="2">
    <source>
        <dbReference type="SAM" id="SignalP"/>
    </source>
</evidence>
<feature type="transmembrane region" description="Helical" evidence="1">
    <location>
        <begin position="87"/>
        <end position="107"/>
    </location>
</feature>
<evidence type="ECO:0000313" key="4">
    <source>
        <dbReference type="WBParaSite" id="Csp11.Scaffold629.g14036.t1"/>
    </source>
</evidence>
<accession>A0A1I7U1Z1</accession>
<organism evidence="3 4">
    <name type="scientific">Caenorhabditis tropicalis</name>
    <dbReference type="NCBI Taxonomy" id="1561998"/>
    <lineage>
        <taxon>Eukaryota</taxon>
        <taxon>Metazoa</taxon>
        <taxon>Ecdysozoa</taxon>
        <taxon>Nematoda</taxon>
        <taxon>Chromadorea</taxon>
        <taxon>Rhabditida</taxon>
        <taxon>Rhabditina</taxon>
        <taxon>Rhabditomorpha</taxon>
        <taxon>Rhabditoidea</taxon>
        <taxon>Rhabditidae</taxon>
        <taxon>Peloderinae</taxon>
        <taxon>Caenorhabditis</taxon>
    </lineage>
</organism>
<keyword evidence="1" id="KW-0472">Membrane</keyword>
<protein>
    <submittedName>
        <fullName evidence="4">Uncharacterized protein</fullName>
    </submittedName>
</protein>
<reference evidence="4" key="1">
    <citation type="submission" date="2016-11" db="UniProtKB">
        <authorList>
            <consortium name="WormBaseParasite"/>
        </authorList>
    </citation>
    <scope>IDENTIFICATION</scope>
</reference>
<dbReference type="AlphaFoldDB" id="A0A1I7U1Z1"/>
<proteinExistence type="predicted"/>
<sequence>MNLLYCLTVVVFLCGFCSYHEYDERLWYEKTDSSDQPAVETVTDLSEAFNCTSGQVCKIAVSSIKNAIILPFTVPIRIVTLSGDLELSMYVCIIIVAIFCGTIIFYIRMLQNYNF</sequence>
<keyword evidence="1" id="KW-0812">Transmembrane</keyword>
<name>A0A1I7U1Z1_9PELO</name>
<evidence type="ECO:0000313" key="3">
    <source>
        <dbReference type="Proteomes" id="UP000095282"/>
    </source>
</evidence>
<keyword evidence="2" id="KW-0732">Signal</keyword>
<feature type="signal peptide" evidence="2">
    <location>
        <begin position="1"/>
        <end position="19"/>
    </location>
</feature>
<dbReference type="WBParaSite" id="Csp11.Scaffold629.g14036.t1">
    <property type="protein sequence ID" value="Csp11.Scaffold629.g14036.t1"/>
    <property type="gene ID" value="Csp11.Scaffold629.g14036"/>
</dbReference>
<feature type="chain" id="PRO_5009308317" evidence="2">
    <location>
        <begin position="20"/>
        <end position="115"/>
    </location>
</feature>
<evidence type="ECO:0000256" key="1">
    <source>
        <dbReference type="SAM" id="Phobius"/>
    </source>
</evidence>
<dbReference type="Proteomes" id="UP000095282">
    <property type="component" value="Unplaced"/>
</dbReference>
<keyword evidence="3" id="KW-1185">Reference proteome</keyword>